<evidence type="ECO:0000256" key="1">
    <source>
        <dbReference type="SAM" id="MobiDB-lite"/>
    </source>
</evidence>
<feature type="domain" description="YVC1 N-terminal linker helical" evidence="3">
    <location>
        <begin position="30"/>
        <end position="192"/>
    </location>
</feature>
<feature type="transmembrane region" description="Helical" evidence="2">
    <location>
        <begin position="406"/>
        <end position="428"/>
    </location>
</feature>
<keyword evidence="6" id="KW-1185">Reference proteome</keyword>
<evidence type="ECO:0000259" key="4">
    <source>
        <dbReference type="Pfam" id="PF23317"/>
    </source>
</evidence>
<evidence type="ECO:0000313" key="6">
    <source>
        <dbReference type="Proteomes" id="UP000620124"/>
    </source>
</evidence>
<proteinExistence type="predicted"/>
<keyword evidence="2" id="KW-0812">Transmembrane</keyword>
<dbReference type="PANTHER" id="PTHR35859:SF1">
    <property type="entry name" value="NONSELECTIVE CATION CHANNEL PROTEIN"/>
    <property type="match status" value="1"/>
</dbReference>
<dbReference type="EMBL" id="JACAZI010000009">
    <property type="protein sequence ID" value="KAF7352544.1"/>
    <property type="molecule type" value="Genomic_DNA"/>
</dbReference>
<feature type="region of interest" description="Disordered" evidence="1">
    <location>
        <begin position="1"/>
        <end position="22"/>
    </location>
</feature>
<feature type="transmembrane region" description="Helical" evidence="2">
    <location>
        <begin position="205"/>
        <end position="221"/>
    </location>
</feature>
<keyword evidence="2" id="KW-0472">Membrane</keyword>
<feature type="transmembrane region" description="Helical" evidence="2">
    <location>
        <begin position="494"/>
        <end position="513"/>
    </location>
</feature>
<feature type="transmembrane region" description="Helical" evidence="2">
    <location>
        <begin position="349"/>
        <end position="369"/>
    </location>
</feature>
<evidence type="ECO:0000256" key="2">
    <source>
        <dbReference type="SAM" id="Phobius"/>
    </source>
</evidence>
<comment type="caution">
    <text evidence="5">The sequence shown here is derived from an EMBL/GenBank/DDBJ whole genome shotgun (WGS) entry which is preliminary data.</text>
</comment>
<evidence type="ECO:0000313" key="5">
    <source>
        <dbReference type="EMBL" id="KAF7352544.1"/>
    </source>
</evidence>
<dbReference type="AlphaFoldDB" id="A0A8H6Y515"/>
<name>A0A8H6Y515_9AGAR</name>
<dbReference type="InterPro" id="IPR056336">
    <property type="entry name" value="YVC1_C"/>
</dbReference>
<accession>A0A8H6Y515</accession>
<gene>
    <name evidence="5" type="ORF">MVEN_01219700</name>
</gene>
<dbReference type="Proteomes" id="UP000620124">
    <property type="component" value="Unassembled WGS sequence"/>
</dbReference>
<feature type="domain" description="Calcium channel YVC1-like C-terminal transmembrane" evidence="4">
    <location>
        <begin position="225"/>
        <end position="515"/>
    </location>
</feature>
<feature type="transmembrane region" description="Helical" evidence="2">
    <location>
        <begin position="461"/>
        <end position="482"/>
    </location>
</feature>
<dbReference type="PANTHER" id="PTHR35859">
    <property type="entry name" value="NONSELECTIVE CATION CHANNEL PROTEIN"/>
    <property type="match status" value="1"/>
</dbReference>
<organism evidence="5 6">
    <name type="scientific">Mycena venus</name>
    <dbReference type="NCBI Taxonomy" id="2733690"/>
    <lineage>
        <taxon>Eukaryota</taxon>
        <taxon>Fungi</taxon>
        <taxon>Dikarya</taxon>
        <taxon>Basidiomycota</taxon>
        <taxon>Agaricomycotina</taxon>
        <taxon>Agaricomycetes</taxon>
        <taxon>Agaricomycetidae</taxon>
        <taxon>Agaricales</taxon>
        <taxon>Marasmiineae</taxon>
        <taxon>Mycenaceae</taxon>
        <taxon>Mycena</taxon>
    </lineage>
</organism>
<sequence length="618" mass="69401">MDPEDRPLLSLADAKPSPETLTTPPLVDACAAPPLRINDPTSRVITPQVVKAYKAAAGDFVDALPYCLLRARAEFMYDADHNPADYGENLGRAAACEVLARRIVHIAPPETLNAIMSTRFQHIQVDGDKSDMSSALEMAIDSHCTIFLSSTEAQDLVNSLWRGDIIQQNNKDHDIDYVEYAEMRPGDSFWSRLDPARLSVPRYQNMFRIVVWLFFLVVYSQAVRQPLERSTGQREFDEWEITLYTMALAFLCEDINRLYKLLKFVTYKAYNFWMIVAFVTDGILTAAFVLRMAGMYGPEDRAVNLRLMSFQILSFAAPLLWMKLVTIFDGYKYVGTMQICVARMLQESSIFFALLSVLTLGFGQGLYALDASDGKIASTGAIVNSLVQALLQAPDYSNFEQSTAGLTLYYLWGVITCLILLNILISLFSSAYQDVVDDAEAQYLAFFASKTVGMIRAPDSYVYPAPFNLIEVFLISPFELFWFCSLSPSAYAQLNRVVMAFVFFVPLSMIAFYESVFENGGSKHAWMKRWLSGNDEGENDRPEYRDPEVDEQEGQGRVISKVKWEELIKAFPNTNQSSEALMLKEILELKKQLAQVLEKLDGGSATNGSAASVDKTEA</sequence>
<reference evidence="5" key="1">
    <citation type="submission" date="2020-05" db="EMBL/GenBank/DDBJ databases">
        <title>Mycena genomes resolve the evolution of fungal bioluminescence.</title>
        <authorList>
            <person name="Tsai I.J."/>
        </authorList>
    </citation>
    <scope>NUCLEOTIDE SEQUENCE</scope>
    <source>
        <strain evidence="5">CCC161011</strain>
    </source>
</reference>
<keyword evidence="2" id="KW-1133">Transmembrane helix</keyword>
<dbReference type="InterPro" id="IPR056337">
    <property type="entry name" value="LHD_YVC1"/>
</dbReference>
<dbReference type="Pfam" id="PF23190">
    <property type="entry name" value="LHD_TRPY1"/>
    <property type="match status" value="1"/>
</dbReference>
<evidence type="ECO:0008006" key="7">
    <source>
        <dbReference type="Google" id="ProtNLM"/>
    </source>
</evidence>
<protein>
    <recommendedName>
        <fullName evidence="7">Calcium activated cation channel</fullName>
    </recommendedName>
</protein>
<dbReference type="InterPro" id="IPR052971">
    <property type="entry name" value="TRP_calcium_channel"/>
</dbReference>
<feature type="transmembrane region" description="Helical" evidence="2">
    <location>
        <begin position="271"/>
        <end position="290"/>
    </location>
</feature>
<evidence type="ECO:0000259" key="3">
    <source>
        <dbReference type="Pfam" id="PF23190"/>
    </source>
</evidence>
<dbReference type="Pfam" id="PF23317">
    <property type="entry name" value="YVC1_C"/>
    <property type="match status" value="1"/>
</dbReference>
<dbReference type="OrthoDB" id="301415at2759"/>
<feature type="transmembrane region" description="Helical" evidence="2">
    <location>
        <begin position="310"/>
        <end position="328"/>
    </location>
</feature>